<dbReference type="SFLD" id="SFLDG00358">
    <property type="entry name" value="Main_(cytGST)"/>
    <property type="match status" value="1"/>
</dbReference>
<dbReference type="InterPro" id="IPR010987">
    <property type="entry name" value="Glutathione-S-Trfase_C-like"/>
</dbReference>
<protein>
    <submittedName>
        <fullName evidence="3 4">Glutathione S-transferase</fullName>
    </submittedName>
</protein>
<sequence length="211" mass="23255">MITLHTWTTPNGRKPLIMLEELGVPYQTVAVDIHKHEQFRPEFLALSPNNKIPALVDDAGEDGSVTMFESGAILTYLAERHGKLLPAQGPARYRVLSWLHWQIGGLGPMFGQLGFFAGQDDNPAREHFMEEAHRLLDVLDRQLASGPYLAGDAYSIADIAAYPWLMAAREKLADTLGQAIDGKPDVARWLALVGGRPAVRTAMAWQPETTA</sequence>
<evidence type="ECO:0000313" key="6">
    <source>
        <dbReference type="Proteomes" id="UP000622638"/>
    </source>
</evidence>
<dbReference type="SUPFAM" id="SSF47616">
    <property type="entry name" value="GST C-terminal domain-like"/>
    <property type="match status" value="1"/>
</dbReference>
<feature type="domain" description="GST N-terminal" evidence="1">
    <location>
        <begin position="1"/>
        <end position="85"/>
    </location>
</feature>
<feature type="domain" description="GST C-terminal" evidence="2">
    <location>
        <begin position="88"/>
        <end position="211"/>
    </location>
</feature>
<dbReference type="EMBL" id="WNKZ01000056">
    <property type="protein sequence ID" value="MTV54628.1"/>
    <property type="molecule type" value="Genomic_DNA"/>
</dbReference>
<name>A0A6I3SZB7_9BURK</name>
<dbReference type="Gene3D" id="1.20.1050.10">
    <property type="match status" value="1"/>
</dbReference>
<dbReference type="EMBL" id="BMKG01000001">
    <property type="protein sequence ID" value="GGB86041.1"/>
    <property type="molecule type" value="Genomic_DNA"/>
</dbReference>
<reference evidence="3" key="4">
    <citation type="submission" date="2024-05" db="EMBL/GenBank/DDBJ databases">
        <authorList>
            <person name="Sun Q."/>
            <person name="Zhou Y."/>
        </authorList>
    </citation>
    <scope>NUCLEOTIDE SEQUENCE</scope>
    <source>
        <strain evidence="3">CGMCC 1.15931</strain>
    </source>
</reference>
<dbReference type="SFLD" id="SFLDG01150">
    <property type="entry name" value="Main.1:_Beta-like"/>
    <property type="match status" value="1"/>
</dbReference>
<dbReference type="InterPro" id="IPR040079">
    <property type="entry name" value="Glutathione_S-Trfase"/>
</dbReference>
<dbReference type="InterPro" id="IPR004045">
    <property type="entry name" value="Glutathione_S-Trfase_N"/>
</dbReference>
<proteinExistence type="predicted"/>
<dbReference type="AlphaFoldDB" id="A0A6I3SZB7"/>
<comment type="caution">
    <text evidence="4">The sequence shown here is derived from an EMBL/GenBank/DDBJ whole genome shotgun (WGS) entry which is preliminary data.</text>
</comment>
<gene>
    <name evidence="3" type="ORF">GCM10011572_05030</name>
    <name evidence="4" type="ORF">GM672_18010</name>
</gene>
<dbReference type="Proteomes" id="UP000622638">
    <property type="component" value="Unassembled WGS sequence"/>
</dbReference>
<dbReference type="CDD" id="cd03048">
    <property type="entry name" value="GST_N_Ure2p_like"/>
    <property type="match status" value="1"/>
</dbReference>
<dbReference type="InterPro" id="IPR036282">
    <property type="entry name" value="Glutathione-S-Trfase_C_sf"/>
</dbReference>
<evidence type="ECO:0000313" key="3">
    <source>
        <dbReference type="EMBL" id="GGB86041.1"/>
    </source>
</evidence>
<evidence type="ECO:0000259" key="1">
    <source>
        <dbReference type="PROSITE" id="PS50404"/>
    </source>
</evidence>
<reference evidence="3" key="1">
    <citation type="journal article" date="2014" name="Int. J. Syst. Evol. Microbiol.">
        <title>Complete genome of a new Firmicutes species belonging to the dominant human colonic microbiota ('Ruminococcus bicirculans') reveals two chromosomes and a selective capacity to utilize plant glucans.</title>
        <authorList>
            <consortium name="NISC Comparative Sequencing Program"/>
            <person name="Wegmann U."/>
            <person name="Louis P."/>
            <person name="Goesmann A."/>
            <person name="Henrissat B."/>
            <person name="Duncan S.H."/>
            <person name="Flint H.J."/>
        </authorList>
    </citation>
    <scope>NUCLEOTIDE SEQUENCE</scope>
    <source>
        <strain evidence="3">CGMCC 1.15931</strain>
    </source>
</reference>
<evidence type="ECO:0000313" key="4">
    <source>
        <dbReference type="EMBL" id="MTV54628.1"/>
    </source>
</evidence>
<organism evidence="4 5">
    <name type="scientific">Pseudoduganella buxea</name>
    <dbReference type="NCBI Taxonomy" id="1949069"/>
    <lineage>
        <taxon>Bacteria</taxon>
        <taxon>Pseudomonadati</taxon>
        <taxon>Pseudomonadota</taxon>
        <taxon>Betaproteobacteria</taxon>
        <taxon>Burkholderiales</taxon>
        <taxon>Oxalobacteraceae</taxon>
        <taxon>Telluria group</taxon>
        <taxon>Pseudoduganella</taxon>
    </lineage>
</organism>
<dbReference type="Pfam" id="PF02798">
    <property type="entry name" value="GST_N"/>
    <property type="match status" value="1"/>
</dbReference>
<dbReference type="PANTHER" id="PTHR44051:SF19">
    <property type="entry name" value="DISULFIDE-BOND OXIDOREDUCTASE YFCG"/>
    <property type="match status" value="1"/>
</dbReference>
<dbReference type="OrthoDB" id="81087at2"/>
<dbReference type="SFLD" id="SFLDS00019">
    <property type="entry name" value="Glutathione_Transferase_(cytos"/>
    <property type="match status" value="1"/>
</dbReference>
<dbReference type="RefSeq" id="WP_155471915.1">
    <property type="nucleotide sequence ID" value="NZ_BMKG01000001.1"/>
</dbReference>
<accession>A0A6I3SZB7</accession>
<dbReference type="SUPFAM" id="SSF52833">
    <property type="entry name" value="Thioredoxin-like"/>
    <property type="match status" value="1"/>
</dbReference>
<reference evidence="4 5" key="3">
    <citation type="submission" date="2019-11" db="EMBL/GenBank/DDBJ databases">
        <title>Type strains purchased from KCTC, JCM and DSMZ.</title>
        <authorList>
            <person name="Lu H."/>
        </authorList>
    </citation>
    <scope>NUCLEOTIDE SEQUENCE [LARGE SCALE GENOMIC DNA]</scope>
    <source>
        <strain evidence="4 5">KCTC 52429</strain>
    </source>
</reference>
<evidence type="ECO:0000259" key="2">
    <source>
        <dbReference type="PROSITE" id="PS50405"/>
    </source>
</evidence>
<dbReference type="PANTHER" id="PTHR44051">
    <property type="entry name" value="GLUTATHIONE S-TRANSFERASE-RELATED"/>
    <property type="match status" value="1"/>
</dbReference>
<dbReference type="InterPro" id="IPR036249">
    <property type="entry name" value="Thioredoxin-like_sf"/>
</dbReference>
<dbReference type="CDD" id="cd03178">
    <property type="entry name" value="GST_C_Ure2p_like"/>
    <property type="match status" value="1"/>
</dbReference>
<dbReference type="SFLD" id="SFLDG01151">
    <property type="entry name" value="Main.2:_Nu-like"/>
    <property type="match status" value="1"/>
</dbReference>
<keyword evidence="4" id="KW-0808">Transferase</keyword>
<dbReference type="Proteomes" id="UP000430634">
    <property type="component" value="Unassembled WGS sequence"/>
</dbReference>
<dbReference type="GO" id="GO:0016740">
    <property type="term" value="F:transferase activity"/>
    <property type="evidence" value="ECO:0007669"/>
    <property type="project" value="UniProtKB-KW"/>
</dbReference>
<dbReference type="Pfam" id="PF13410">
    <property type="entry name" value="GST_C_2"/>
    <property type="match status" value="1"/>
</dbReference>
<dbReference type="Gene3D" id="3.40.30.10">
    <property type="entry name" value="Glutaredoxin"/>
    <property type="match status" value="1"/>
</dbReference>
<reference evidence="6" key="2">
    <citation type="journal article" date="2019" name="Int. J. Syst. Evol. Microbiol.">
        <title>The Global Catalogue of Microorganisms (GCM) 10K type strain sequencing project: providing services to taxonomists for standard genome sequencing and annotation.</title>
        <authorList>
            <consortium name="The Broad Institute Genomics Platform"/>
            <consortium name="The Broad Institute Genome Sequencing Center for Infectious Disease"/>
            <person name="Wu L."/>
            <person name="Ma J."/>
        </authorList>
    </citation>
    <scope>NUCLEOTIDE SEQUENCE [LARGE SCALE GENOMIC DNA]</scope>
    <source>
        <strain evidence="6">CGMCC 1.15931</strain>
    </source>
</reference>
<keyword evidence="6" id="KW-1185">Reference proteome</keyword>
<dbReference type="PROSITE" id="PS50405">
    <property type="entry name" value="GST_CTER"/>
    <property type="match status" value="1"/>
</dbReference>
<dbReference type="PROSITE" id="PS50404">
    <property type="entry name" value="GST_NTER"/>
    <property type="match status" value="1"/>
</dbReference>
<evidence type="ECO:0000313" key="5">
    <source>
        <dbReference type="Proteomes" id="UP000430634"/>
    </source>
</evidence>